<gene>
    <name evidence="3" type="ORF">J2800_004507</name>
</gene>
<comment type="caution">
    <text evidence="3">The sequence shown here is derived from an EMBL/GenBank/DDBJ whole genome shotgun (WGS) entry which is preliminary data.</text>
</comment>
<evidence type="ECO:0000313" key="4">
    <source>
        <dbReference type="Proteomes" id="UP001262754"/>
    </source>
</evidence>
<evidence type="ECO:0000259" key="2">
    <source>
        <dbReference type="PROSITE" id="PS51471"/>
    </source>
</evidence>
<dbReference type="EMBL" id="JAVDRL010000014">
    <property type="protein sequence ID" value="MDR6533737.1"/>
    <property type="molecule type" value="Genomic_DNA"/>
</dbReference>
<keyword evidence="3" id="KW-0223">Dioxygenase</keyword>
<keyword evidence="4" id="KW-1185">Reference proteome</keyword>
<dbReference type="InterPro" id="IPR027450">
    <property type="entry name" value="AlkB-like"/>
</dbReference>
<sequence length="197" mass="21759">MGGAISDGMDPRQASLFDDPAPGPPGFAYRPEVIDRDEEAALAEALAGLDLRAFEMRGYVARRRVASFGRRYEGAGPGLEDGPPIPDFLLALRRKAATFAGLTPDELVHALINEYPPGAPIGWHRDRPAFGRVVGFSLLSPCVMRFRRPREARWERRSLTLEPRSAYGLAGEARSVWEHSIPQVAALRYSITFRTLA</sequence>
<dbReference type="PANTHER" id="PTHR12463:SF1">
    <property type="entry name" value="2-OXOGLUTARATE AND FE-DEPENDENT OXYGENASE FAMILY PROTEIN"/>
    <property type="match status" value="1"/>
</dbReference>
<dbReference type="InterPro" id="IPR005123">
    <property type="entry name" value="Oxoglu/Fe-dep_dioxygenase_dom"/>
</dbReference>
<dbReference type="PANTHER" id="PTHR12463">
    <property type="entry name" value="OXYGENASE-RELATED"/>
    <property type="match status" value="1"/>
</dbReference>
<protein>
    <submittedName>
        <fullName evidence="3">Alkylated DNA repair dioxygenase AlkB</fullName>
    </submittedName>
</protein>
<evidence type="ECO:0000256" key="1">
    <source>
        <dbReference type="SAM" id="MobiDB-lite"/>
    </source>
</evidence>
<dbReference type="Proteomes" id="UP001262754">
    <property type="component" value="Unassembled WGS sequence"/>
</dbReference>
<proteinExistence type="predicted"/>
<dbReference type="SUPFAM" id="SSF51197">
    <property type="entry name" value="Clavaminate synthase-like"/>
    <property type="match status" value="1"/>
</dbReference>
<dbReference type="InterPro" id="IPR037151">
    <property type="entry name" value="AlkB-like_sf"/>
</dbReference>
<keyword evidence="3" id="KW-0560">Oxidoreductase</keyword>
<feature type="domain" description="Fe2OG dioxygenase" evidence="2">
    <location>
        <begin position="106"/>
        <end position="197"/>
    </location>
</feature>
<dbReference type="PROSITE" id="PS51471">
    <property type="entry name" value="FE2OG_OXY"/>
    <property type="match status" value="1"/>
</dbReference>
<reference evidence="3 4" key="1">
    <citation type="submission" date="2023-07" db="EMBL/GenBank/DDBJ databases">
        <title>Sorghum-associated microbial communities from plants grown in Nebraska, USA.</title>
        <authorList>
            <person name="Schachtman D."/>
        </authorList>
    </citation>
    <scope>NUCLEOTIDE SEQUENCE [LARGE SCALE GENOMIC DNA]</scope>
    <source>
        <strain evidence="3 4">DS2154</strain>
    </source>
</reference>
<name>A0ABU1N645_9CAUL</name>
<dbReference type="GO" id="GO:0051213">
    <property type="term" value="F:dioxygenase activity"/>
    <property type="evidence" value="ECO:0007669"/>
    <property type="project" value="UniProtKB-KW"/>
</dbReference>
<organism evidence="3 4">
    <name type="scientific">Caulobacter rhizosphaerae</name>
    <dbReference type="NCBI Taxonomy" id="2010972"/>
    <lineage>
        <taxon>Bacteria</taxon>
        <taxon>Pseudomonadati</taxon>
        <taxon>Pseudomonadota</taxon>
        <taxon>Alphaproteobacteria</taxon>
        <taxon>Caulobacterales</taxon>
        <taxon>Caulobacteraceae</taxon>
        <taxon>Caulobacter</taxon>
    </lineage>
</organism>
<dbReference type="Gene3D" id="2.60.120.590">
    <property type="entry name" value="Alpha-ketoglutarate-dependent dioxygenase AlkB-like"/>
    <property type="match status" value="1"/>
</dbReference>
<feature type="region of interest" description="Disordered" evidence="1">
    <location>
        <begin position="1"/>
        <end position="29"/>
    </location>
</feature>
<accession>A0ABU1N645</accession>
<evidence type="ECO:0000313" key="3">
    <source>
        <dbReference type="EMBL" id="MDR6533737.1"/>
    </source>
</evidence>
<dbReference type="InterPro" id="IPR032857">
    <property type="entry name" value="ALKBH4"/>
</dbReference>
<dbReference type="Pfam" id="PF13532">
    <property type="entry name" value="2OG-FeII_Oxy_2"/>
    <property type="match status" value="1"/>
</dbReference>